<dbReference type="GO" id="GO:0016018">
    <property type="term" value="F:cyclosporin A binding"/>
    <property type="evidence" value="ECO:0007669"/>
    <property type="project" value="TreeGrafter"/>
</dbReference>
<protein>
    <recommendedName>
        <fullName evidence="5">Peptidyl-prolyl cis-trans isomerase</fullName>
        <shortName evidence="5">PPIase</shortName>
        <ecNumber evidence="5">5.2.1.8</ecNumber>
    </recommendedName>
</protein>
<dbReference type="HOGENOM" id="CLU_012062_4_2_1"/>
<evidence type="ECO:0000256" key="1">
    <source>
        <dbReference type="ARBA" id="ARBA00007365"/>
    </source>
</evidence>
<gene>
    <name evidence="7" type="ORF">ARALYDRAFT_899035</name>
</gene>
<evidence type="ECO:0000313" key="7">
    <source>
        <dbReference type="EMBL" id="EFH59786.1"/>
    </source>
</evidence>
<keyword evidence="2 5" id="KW-0697">Rotamase</keyword>
<feature type="domain" description="PPIase cyclophilin-type" evidence="6">
    <location>
        <begin position="7"/>
        <end position="149"/>
    </location>
</feature>
<dbReference type="Gramene" id="scaffold_303005.1">
    <property type="protein sequence ID" value="scaffold_303005.1"/>
    <property type="gene ID" value="scaffold_303005.1"/>
</dbReference>
<dbReference type="GO" id="GO:0006457">
    <property type="term" value="P:protein folding"/>
    <property type="evidence" value="ECO:0007669"/>
    <property type="project" value="TreeGrafter"/>
</dbReference>
<dbReference type="PANTHER" id="PTHR11071">
    <property type="entry name" value="PEPTIDYL-PROLYL CIS-TRANS ISOMERASE"/>
    <property type="match status" value="1"/>
</dbReference>
<dbReference type="GO" id="GO:0003755">
    <property type="term" value="F:peptidyl-prolyl cis-trans isomerase activity"/>
    <property type="evidence" value="ECO:0007669"/>
    <property type="project" value="UniProtKB-UniRule"/>
</dbReference>
<dbReference type="PANTHER" id="PTHR11071:SF431">
    <property type="entry name" value="PEPTIDYL-PROLYL CIS-TRANS ISOMERASE"/>
    <property type="match status" value="1"/>
</dbReference>
<name>D7L545_ARALL</name>
<dbReference type="Gene3D" id="2.40.100.10">
    <property type="entry name" value="Cyclophilin-like"/>
    <property type="match status" value="2"/>
</dbReference>
<dbReference type="OrthoDB" id="193499at2759"/>
<evidence type="ECO:0000313" key="8">
    <source>
        <dbReference type="Proteomes" id="UP000008694"/>
    </source>
</evidence>
<evidence type="ECO:0000256" key="4">
    <source>
        <dbReference type="ARBA" id="ARBA00023235"/>
    </source>
</evidence>
<dbReference type="KEGG" id="aly:9319594"/>
<keyword evidence="4 5" id="KW-0413">Isomerase</keyword>
<keyword evidence="3" id="KW-0143">Chaperone</keyword>
<dbReference type="STRING" id="81972.D7L545"/>
<reference evidence="8" key="1">
    <citation type="journal article" date="2011" name="Nat. Genet.">
        <title>The Arabidopsis lyrata genome sequence and the basis of rapid genome size change.</title>
        <authorList>
            <person name="Hu T.T."/>
            <person name="Pattyn P."/>
            <person name="Bakker E.G."/>
            <person name="Cao J."/>
            <person name="Cheng J.-F."/>
            <person name="Clark R.M."/>
            <person name="Fahlgren N."/>
            <person name="Fawcett J.A."/>
            <person name="Grimwood J."/>
            <person name="Gundlach H."/>
            <person name="Haberer G."/>
            <person name="Hollister J.D."/>
            <person name="Ossowski S."/>
            <person name="Ottilar R.P."/>
            <person name="Salamov A.A."/>
            <person name="Schneeberger K."/>
            <person name="Spannagl M."/>
            <person name="Wang X."/>
            <person name="Yang L."/>
            <person name="Nasrallah M.E."/>
            <person name="Bergelson J."/>
            <person name="Carrington J.C."/>
            <person name="Gaut B.S."/>
            <person name="Schmutz J."/>
            <person name="Mayer K.F.X."/>
            <person name="Van de Peer Y."/>
            <person name="Grigoriev I.V."/>
            <person name="Nordborg M."/>
            <person name="Weigel D."/>
            <person name="Guo Y.-L."/>
        </authorList>
    </citation>
    <scope>NUCLEOTIDE SEQUENCE [LARGE SCALE GENOMIC DNA]</scope>
    <source>
        <strain evidence="8">cv. MN47</strain>
    </source>
</reference>
<dbReference type="AlphaFoldDB" id="D7L545"/>
<dbReference type="PIRSF" id="PIRSF001467">
    <property type="entry name" value="Peptidylpro_ismrse"/>
    <property type="match status" value="1"/>
</dbReference>
<evidence type="ECO:0000259" key="6">
    <source>
        <dbReference type="PROSITE" id="PS50072"/>
    </source>
</evidence>
<dbReference type="InterPro" id="IPR024936">
    <property type="entry name" value="Cyclophilin-type_PPIase"/>
</dbReference>
<comment type="similarity">
    <text evidence="1 5">Belongs to the cyclophilin-type PPIase family.</text>
</comment>
<dbReference type="InterPro" id="IPR029000">
    <property type="entry name" value="Cyclophilin-like_dom_sf"/>
</dbReference>
<dbReference type="EC" id="5.2.1.8" evidence="5"/>
<evidence type="ECO:0000256" key="5">
    <source>
        <dbReference type="RuleBase" id="RU363019"/>
    </source>
</evidence>
<sequence>MANPKVFFDMTVDDKLAGRIVMELFADTTPRTAENFRALCTGEKGIGKSGKPLYYKGSRIHFVSRKLMLCGGDIIVGDGPGVLSMANGGPDTNDSRFMICMQKCFPLDDVHVVFGQVVEGIDVVESIMEDVVTYNGKPSKTVVIADCGQIS</sequence>
<dbReference type="InterPro" id="IPR002130">
    <property type="entry name" value="Cyclophilin-type_PPIase_dom"/>
</dbReference>
<organism evidence="8">
    <name type="scientific">Arabidopsis lyrata subsp. lyrata</name>
    <name type="common">Lyre-leaved rock-cress</name>
    <dbReference type="NCBI Taxonomy" id="81972"/>
    <lineage>
        <taxon>Eukaryota</taxon>
        <taxon>Viridiplantae</taxon>
        <taxon>Streptophyta</taxon>
        <taxon>Embryophyta</taxon>
        <taxon>Tracheophyta</taxon>
        <taxon>Spermatophyta</taxon>
        <taxon>Magnoliopsida</taxon>
        <taxon>eudicotyledons</taxon>
        <taxon>Gunneridae</taxon>
        <taxon>Pentapetalae</taxon>
        <taxon>rosids</taxon>
        <taxon>malvids</taxon>
        <taxon>Brassicales</taxon>
        <taxon>Brassicaceae</taxon>
        <taxon>Camelineae</taxon>
        <taxon>Arabidopsis</taxon>
    </lineage>
</organism>
<dbReference type="SUPFAM" id="SSF50891">
    <property type="entry name" value="Cyclophilin-like"/>
    <property type="match status" value="1"/>
</dbReference>
<proteinExistence type="inferred from homology"/>
<keyword evidence="8" id="KW-1185">Reference proteome</keyword>
<dbReference type="GO" id="GO:0005886">
    <property type="term" value="C:plasma membrane"/>
    <property type="evidence" value="ECO:0007669"/>
    <property type="project" value="TreeGrafter"/>
</dbReference>
<dbReference type="PROSITE" id="PS50072">
    <property type="entry name" value="CSA_PPIASE_2"/>
    <property type="match status" value="1"/>
</dbReference>
<dbReference type="PRINTS" id="PR00153">
    <property type="entry name" value="CSAPPISMRASE"/>
</dbReference>
<dbReference type="Pfam" id="PF00160">
    <property type="entry name" value="Pro_isomerase"/>
    <property type="match status" value="2"/>
</dbReference>
<comment type="function">
    <text evidence="5">PPIases accelerate the folding of proteins. It catalyzes the cis-trans isomerization of proline imidic peptide bonds in oligopeptides.</text>
</comment>
<evidence type="ECO:0000256" key="3">
    <source>
        <dbReference type="ARBA" id="ARBA00023186"/>
    </source>
</evidence>
<dbReference type="GO" id="GO:0005829">
    <property type="term" value="C:cytosol"/>
    <property type="evidence" value="ECO:0007669"/>
    <property type="project" value="TreeGrafter"/>
</dbReference>
<comment type="catalytic activity">
    <reaction evidence="5">
        <text>[protein]-peptidylproline (omega=180) = [protein]-peptidylproline (omega=0)</text>
        <dbReference type="Rhea" id="RHEA:16237"/>
        <dbReference type="Rhea" id="RHEA-COMP:10747"/>
        <dbReference type="Rhea" id="RHEA-COMP:10748"/>
        <dbReference type="ChEBI" id="CHEBI:83833"/>
        <dbReference type="ChEBI" id="CHEBI:83834"/>
        <dbReference type="EC" id="5.2.1.8"/>
    </reaction>
</comment>
<evidence type="ECO:0000256" key="2">
    <source>
        <dbReference type="ARBA" id="ARBA00023110"/>
    </source>
</evidence>
<accession>D7L545</accession>
<dbReference type="Proteomes" id="UP000008694">
    <property type="component" value="Unassembled WGS sequence"/>
</dbReference>
<dbReference type="EMBL" id="GL348715">
    <property type="protein sequence ID" value="EFH59786.1"/>
    <property type="molecule type" value="Genomic_DNA"/>
</dbReference>
<dbReference type="eggNOG" id="KOG0865">
    <property type="taxonomic scope" value="Eukaryota"/>
</dbReference>